<comment type="caution">
    <text evidence="1">The sequence shown here is derived from an EMBL/GenBank/DDBJ whole genome shotgun (WGS) entry which is preliminary data.</text>
</comment>
<sequence>MGGFDVLPTELRSHAGKLDGLAERLGKALHAARTVSMDDAAYGQICAFLPPLIRDIEQQAYDALVAGNNGVTEIATNIRHTADEYERRDDDNAVRFGGLR</sequence>
<gene>
    <name evidence="1" type="ORF">SK571_36205</name>
</gene>
<name>A0ABU4U2Q3_9PSEU</name>
<keyword evidence="2" id="KW-1185">Reference proteome</keyword>
<dbReference type="EMBL" id="JAXAVV010000024">
    <property type="protein sequence ID" value="MDX8054844.1"/>
    <property type="molecule type" value="Genomic_DNA"/>
</dbReference>
<reference evidence="1 2" key="2">
    <citation type="submission" date="2023-11" db="EMBL/GenBank/DDBJ databases">
        <authorList>
            <person name="Lara A.C."/>
            <person name="Chronakova A."/>
        </authorList>
    </citation>
    <scope>NUCLEOTIDE SEQUENCE [LARGE SCALE GENOMIC DNA]</scope>
    <source>
        <strain evidence="1 2">BCCO 10_0798</strain>
    </source>
</reference>
<dbReference type="RefSeq" id="WP_319988613.1">
    <property type="nucleotide sequence ID" value="NZ_JAXAVV010000024.1"/>
</dbReference>
<dbReference type="Pfam" id="PF10824">
    <property type="entry name" value="T7SS_ESX_EspC"/>
    <property type="match status" value="1"/>
</dbReference>
<dbReference type="InterPro" id="IPR022536">
    <property type="entry name" value="EspC"/>
</dbReference>
<organism evidence="1 2">
    <name type="scientific">Lentzea kristufekii</name>
    <dbReference type="NCBI Taxonomy" id="3095430"/>
    <lineage>
        <taxon>Bacteria</taxon>
        <taxon>Bacillati</taxon>
        <taxon>Actinomycetota</taxon>
        <taxon>Actinomycetes</taxon>
        <taxon>Pseudonocardiales</taxon>
        <taxon>Pseudonocardiaceae</taxon>
        <taxon>Lentzea</taxon>
    </lineage>
</organism>
<accession>A0ABU4U2Q3</accession>
<protein>
    <submittedName>
        <fullName evidence="1">Type VII secretion target</fullName>
    </submittedName>
</protein>
<reference evidence="1 2" key="1">
    <citation type="submission" date="2023-11" db="EMBL/GenBank/DDBJ databases">
        <title>Lentzea sokolovensis, sp. nov., Lentzea kristufkii, sp. nov., and Lentzea miocenensis, sp. nov., rare actinobacteria from Sokolov Coal Basin, Miocene lacustrine sediment, Czech Republic.</title>
        <authorList>
            <person name="Lara A."/>
            <person name="Kotroba L."/>
            <person name="Nouioui I."/>
            <person name="Neumann-Schaal M."/>
            <person name="Mast Y."/>
            <person name="Chronakova A."/>
        </authorList>
    </citation>
    <scope>NUCLEOTIDE SEQUENCE [LARGE SCALE GENOMIC DNA]</scope>
    <source>
        <strain evidence="1 2">BCCO 10_0798</strain>
    </source>
</reference>
<proteinExistence type="predicted"/>
<evidence type="ECO:0000313" key="2">
    <source>
        <dbReference type="Proteomes" id="UP001271792"/>
    </source>
</evidence>
<dbReference type="Proteomes" id="UP001271792">
    <property type="component" value="Unassembled WGS sequence"/>
</dbReference>
<evidence type="ECO:0000313" key="1">
    <source>
        <dbReference type="EMBL" id="MDX8054844.1"/>
    </source>
</evidence>